<dbReference type="SUPFAM" id="SSF53474">
    <property type="entry name" value="alpha/beta-Hydrolases"/>
    <property type="match status" value="1"/>
</dbReference>
<dbReference type="Proteomes" id="UP000628984">
    <property type="component" value="Unassembled WGS sequence"/>
</dbReference>
<dbReference type="NCBIfam" id="NF033892">
    <property type="entry name" value="XcbB_CpsF_sero"/>
    <property type="match status" value="1"/>
</dbReference>
<reference evidence="1" key="2">
    <citation type="submission" date="2020-09" db="EMBL/GenBank/DDBJ databases">
        <authorList>
            <person name="Sun Q."/>
            <person name="Kim S."/>
        </authorList>
    </citation>
    <scope>NUCLEOTIDE SEQUENCE</scope>
    <source>
        <strain evidence="1">KCTC 23714</strain>
    </source>
</reference>
<dbReference type="AlphaFoldDB" id="A0A918MQN5"/>
<dbReference type="InterPro" id="IPR029058">
    <property type="entry name" value="AB_hydrolase_fold"/>
</dbReference>
<dbReference type="Gene3D" id="3.40.50.1820">
    <property type="entry name" value="alpha/beta hydrolase"/>
    <property type="match status" value="1"/>
</dbReference>
<comment type="caution">
    <text evidence="1">The sequence shown here is derived from an EMBL/GenBank/DDBJ whole genome shotgun (WGS) entry which is preliminary data.</text>
</comment>
<accession>A0A918MQN5</accession>
<reference evidence="1" key="1">
    <citation type="journal article" date="2014" name="Int. J. Syst. Evol. Microbiol.">
        <title>Complete genome sequence of Corynebacterium casei LMG S-19264T (=DSM 44701T), isolated from a smear-ripened cheese.</title>
        <authorList>
            <consortium name="US DOE Joint Genome Institute (JGI-PGF)"/>
            <person name="Walter F."/>
            <person name="Albersmeier A."/>
            <person name="Kalinowski J."/>
            <person name="Ruckert C."/>
        </authorList>
    </citation>
    <scope>NUCLEOTIDE SEQUENCE</scope>
    <source>
        <strain evidence="1">KCTC 23714</strain>
    </source>
</reference>
<dbReference type="EMBL" id="BMYQ01000018">
    <property type="protein sequence ID" value="GGW44958.1"/>
    <property type="molecule type" value="Genomic_DNA"/>
</dbReference>
<organism evidence="1 2">
    <name type="scientific">Gemmobacter lanyuensis</name>
    <dbReference type="NCBI Taxonomy" id="1054497"/>
    <lineage>
        <taxon>Bacteria</taxon>
        <taxon>Pseudomonadati</taxon>
        <taxon>Pseudomonadota</taxon>
        <taxon>Alphaproteobacteria</taxon>
        <taxon>Rhodobacterales</taxon>
        <taxon>Paracoccaceae</taxon>
        <taxon>Gemmobacter</taxon>
    </lineage>
</organism>
<evidence type="ECO:0008006" key="3">
    <source>
        <dbReference type="Google" id="ProtNLM"/>
    </source>
</evidence>
<proteinExistence type="predicted"/>
<name>A0A918MQN5_9RHOB</name>
<evidence type="ECO:0000313" key="1">
    <source>
        <dbReference type="EMBL" id="GGW44958.1"/>
    </source>
</evidence>
<protein>
    <recommendedName>
        <fullName evidence="3">XcbB/CpsF family capsular polysaccharide biosynthesis protein</fullName>
    </recommendedName>
</protein>
<evidence type="ECO:0000313" key="2">
    <source>
        <dbReference type="Proteomes" id="UP000628984"/>
    </source>
</evidence>
<sequence>MYDMISRAQEAVTTFDSRVSVKIDLSEPIETLRALLETRPALDFLHVDHSAVAQDGTTSIINLARQNPETKAKLVLLANAGFHLYVLREGVSSMVRHRRIRRLWREVLNGTVQVDENEIFHTLEPATGAGEPRLLVVFSSIAAKMYTPSLMRHFEKNFSSLPKYVPQNTHVLRIVDFGAVVGSFYLNSLALPQNETHIWARIAATAEALKVDRRNIVLYGASKGGTAAAFYALRHGLRAVAVDPILSDDHYIKVYRDLHFTQGTFAAPKEARFAALLRDELHPEAALSVICSRRSPQFAYIEPMLIKPYASRFLFLDSDNPGIEKHPDVGPKTVSHMLSQLNLHLAGLPPPTGLHTVW</sequence>
<keyword evidence="2" id="KW-1185">Reference proteome</keyword>
<gene>
    <name evidence="1" type="ORF">GCM10011452_36530</name>
</gene>